<comment type="caution">
    <text evidence="2">The sequence shown here is derived from an EMBL/GenBank/DDBJ whole genome shotgun (WGS) entry which is preliminary data.</text>
</comment>
<proteinExistence type="predicted"/>
<reference evidence="2" key="1">
    <citation type="journal article" date="2020" name="Stud. Mycol.">
        <title>101 Dothideomycetes genomes: a test case for predicting lifestyles and emergence of pathogens.</title>
        <authorList>
            <person name="Haridas S."/>
            <person name="Albert R."/>
            <person name="Binder M."/>
            <person name="Bloem J."/>
            <person name="Labutti K."/>
            <person name="Salamov A."/>
            <person name="Andreopoulos B."/>
            <person name="Baker S."/>
            <person name="Barry K."/>
            <person name="Bills G."/>
            <person name="Bluhm B."/>
            <person name="Cannon C."/>
            <person name="Castanera R."/>
            <person name="Culley D."/>
            <person name="Daum C."/>
            <person name="Ezra D."/>
            <person name="Gonzalez J."/>
            <person name="Henrissat B."/>
            <person name="Kuo A."/>
            <person name="Liang C."/>
            <person name="Lipzen A."/>
            <person name="Lutzoni F."/>
            <person name="Magnuson J."/>
            <person name="Mondo S."/>
            <person name="Nolan M."/>
            <person name="Ohm R."/>
            <person name="Pangilinan J."/>
            <person name="Park H.-J."/>
            <person name="Ramirez L."/>
            <person name="Alfaro M."/>
            <person name="Sun H."/>
            <person name="Tritt A."/>
            <person name="Yoshinaga Y."/>
            <person name="Zwiers L.-H."/>
            <person name="Turgeon B."/>
            <person name="Goodwin S."/>
            <person name="Spatafora J."/>
            <person name="Crous P."/>
            <person name="Grigoriev I."/>
        </authorList>
    </citation>
    <scope>NUCLEOTIDE SEQUENCE</scope>
    <source>
        <strain evidence="2">CBS 133067</strain>
    </source>
</reference>
<organism evidence="2 3">
    <name type="scientific">Rhizodiscina lignyota</name>
    <dbReference type="NCBI Taxonomy" id="1504668"/>
    <lineage>
        <taxon>Eukaryota</taxon>
        <taxon>Fungi</taxon>
        <taxon>Dikarya</taxon>
        <taxon>Ascomycota</taxon>
        <taxon>Pezizomycotina</taxon>
        <taxon>Dothideomycetes</taxon>
        <taxon>Pleosporomycetidae</taxon>
        <taxon>Aulographales</taxon>
        <taxon>Rhizodiscinaceae</taxon>
        <taxon>Rhizodiscina</taxon>
    </lineage>
</organism>
<evidence type="ECO:0000313" key="3">
    <source>
        <dbReference type="Proteomes" id="UP000799772"/>
    </source>
</evidence>
<keyword evidence="3" id="KW-1185">Reference proteome</keyword>
<sequence length="632" mass="69049">MSHLLKPSSVYELLPLDRLSGRSSTLLTDRTSTLTKNSATESHKLRNRGHVALVQTNFALLILFTCVPFLVFGGLVSQHHGHATSEHPKLKSGLIQASKIGPSLFAPLFAAVAGRTILKFVQWRAERGTNVGSLDQLLGCTTMFGAISTQVELKALNWIAVCLVALWALSPLGGQASTRILDFGLANSTIPSTIDYLDMNNTFDYYTGGDKAGPVANAGAVFISALSSSLDVKNSGQDVWGNVKIPMLERLPLPSKPDPEGWVNVPANGSVYSSLAGIPVSLRDRTSNISFVIYTSYWVLDCPELRPVAENENTTSVFANAEPFPNSPWWLASPNTTDSSRYTFSKRSVADRYIAYQSWDSSDNESYATCTLQTSFVEASVWCTDGDCRVTTMRPSKLLHPPPSWSTLDYQSRTFDDFAYGLTGSILGHEAHPTPIQGYFLDPGQPFSNNALEDKKGLYQLSKESFETSLAQIMNTYWIVAIAPTAVPAGRIQPDLNSTLHQMGASSLPATNVTIVTTYEIFVCNNTWLAILLLVDLILFIFGTIGLVLAMLNKGPSLALNMSYMVRDSPYVLTEPSSSLCSGAERSRALKNVRVRYGDVLPEEKLGKVGIGECDEQMGLWVGVFDGRREYA</sequence>
<evidence type="ECO:0000313" key="2">
    <source>
        <dbReference type="EMBL" id="KAF2099244.1"/>
    </source>
</evidence>
<keyword evidence="1" id="KW-0812">Transmembrane</keyword>
<protein>
    <submittedName>
        <fullName evidence="2">Uncharacterized protein</fullName>
    </submittedName>
</protein>
<gene>
    <name evidence="2" type="ORF">NA57DRAFT_74748</name>
</gene>
<name>A0A9P4IHF3_9PEZI</name>
<dbReference type="EMBL" id="ML978125">
    <property type="protein sequence ID" value="KAF2099244.1"/>
    <property type="molecule type" value="Genomic_DNA"/>
</dbReference>
<feature type="transmembrane region" description="Helical" evidence="1">
    <location>
        <begin position="528"/>
        <end position="552"/>
    </location>
</feature>
<feature type="transmembrane region" description="Helical" evidence="1">
    <location>
        <begin position="58"/>
        <end position="80"/>
    </location>
</feature>
<keyword evidence="1" id="KW-1133">Transmembrane helix</keyword>
<dbReference type="OrthoDB" id="3692311at2759"/>
<keyword evidence="1" id="KW-0472">Membrane</keyword>
<evidence type="ECO:0000256" key="1">
    <source>
        <dbReference type="SAM" id="Phobius"/>
    </source>
</evidence>
<dbReference type="AlphaFoldDB" id="A0A9P4IHF3"/>
<dbReference type="Proteomes" id="UP000799772">
    <property type="component" value="Unassembled WGS sequence"/>
</dbReference>
<feature type="transmembrane region" description="Helical" evidence="1">
    <location>
        <begin position="100"/>
        <end position="118"/>
    </location>
</feature>
<accession>A0A9P4IHF3</accession>